<evidence type="ECO:0000256" key="6">
    <source>
        <dbReference type="ARBA" id="ARBA00012738"/>
    </source>
</evidence>
<evidence type="ECO:0000256" key="13">
    <source>
        <dbReference type="ARBA" id="ARBA00022840"/>
    </source>
</evidence>
<keyword evidence="17" id="KW-0464">Manganese</keyword>
<dbReference type="Gene3D" id="3.40.50.20">
    <property type="match status" value="2"/>
</dbReference>
<dbReference type="PROSITE" id="PS50975">
    <property type="entry name" value="ATP_GRASP"/>
    <property type="match status" value="2"/>
</dbReference>
<dbReference type="SUPFAM" id="SSF52440">
    <property type="entry name" value="PreATP-grasp domain"/>
    <property type="match status" value="2"/>
</dbReference>
<dbReference type="InterPro" id="IPR005483">
    <property type="entry name" value="CPSase_dom"/>
</dbReference>
<evidence type="ECO:0000256" key="9">
    <source>
        <dbReference type="ARBA" id="ARBA00022605"/>
    </source>
</evidence>
<evidence type="ECO:0000256" key="17">
    <source>
        <dbReference type="ARBA" id="ARBA00023211"/>
    </source>
</evidence>
<dbReference type="GO" id="GO:0006526">
    <property type="term" value="P:L-arginine biosynthetic process"/>
    <property type="evidence" value="ECO:0007669"/>
    <property type="project" value="UniProtKB-KW"/>
</dbReference>
<keyword evidence="8" id="KW-0436">Ligase</keyword>
<dbReference type="FunFam" id="3.30.470.20:FF:000001">
    <property type="entry name" value="Carbamoyl-phosphate synthase large chain"/>
    <property type="match status" value="1"/>
</dbReference>
<feature type="domain" description="ATP-grasp" evidence="26">
    <location>
        <begin position="142"/>
        <end position="334"/>
    </location>
</feature>
<dbReference type="InterPro" id="IPR016185">
    <property type="entry name" value="PreATP-grasp_dom_sf"/>
</dbReference>
<dbReference type="NCBIfam" id="NF003671">
    <property type="entry name" value="PRK05294.1"/>
    <property type="match status" value="1"/>
</dbReference>
<reference evidence="28 29" key="1">
    <citation type="journal article" date="2018" name="Mol. Biol. Evol.">
        <title>Broad Genomic Sampling Reveals a Smut Pathogenic Ancestry of the Fungal Clade Ustilaginomycotina.</title>
        <authorList>
            <person name="Kijpornyongpan T."/>
            <person name="Mondo S.J."/>
            <person name="Barry K."/>
            <person name="Sandor L."/>
            <person name="Lee J."/>
            <person name="Lipzen A."/>
            <person name="Pangilinan J."/>
            <person name="LaButti K."/>
            <person name="Hainaut M."/>
            <person name="Henrissat B."/>
            <person name="Grigoriev I.V."/>
            <person name="Spatafora J.W."/>
            <person name="Aime M.C."/>
        </authorList>
    </citation>
    <scope>NUCLEOTIDE SEQUENCE [LARGE SCALE GENOMIC DNA]</scope>
    <source>
        <strain evidence="28 29">MCA 5214</strain>
    </source>
</reference>
<dbReference type="SUPFAM" id="SSF56059">
    <property type="entry name" value="Glutathione synthetase ATP-binding domain-like"/>
    <property type="match status" value="2"/>
</dbReference>
<dbReference type="EC" id="6.3.4.16" evidence="19"/>
<evidence type="ECO:0000256" key="3">
    <source>
        <dbReference type="ARBA" id="ARBA00004173"/>
    </source>
</evidence>
<keyword evidence="13 25" id="KW-0067">ATP-binding</keyword>
<dbReference type="GeneID" id="37026321"/>
<dbReference type="Pfam" id="PF02787">
    <property type="entry name" value="CPSase_L_D3"/>
    <property type="match status" value="1"/>
</dbReference>
<dbReference type="SMART" id="SM01096">
    <property type="entry name" value="CPSase_L_D3"/>
    <property type="match status" value="1"/>
</dbReference>
<evidence type="ECO:0000256" key="7">
    <source>
        <dbReference type="ARBA" id="ARBA00022571"/>
    </source>
</evidence>
<dbReference type="FunFam" id="3.40.50.1380:FF:000015">
    <property type="entry name" value="Carbamoyl-phosphate synthase arginine-specific large chain"/>
    <property type="match status" value="1"/>
</dbReference>
<dbReference type="FunFam" id="1.10.1030.10:FF:000002">
    <property type="entry name" value="Carbamoyl-phosphate synthase large chain"/>
    <property type="match status" value="1"/>
</dbReference>
<evidence type="ECO:0000256" key="15">
    <source>
        <dbReference type="ARBA" id="ARBA00022975"/>
    </source>
</evidence>
<dbReference type="PANTHER" id="PTHR11405">
    <property type="entry name" value="CARBAMOYLTRANSFERASE FAMILY MEMBER"/>
    <property type="match status" value="1"/>
</dbReference>
<dbReference type="FunFam" id="3.40.50.20:FF:000001">
    <property type="entry name" value="Carbamoyl-phosphate synthase large chain"/>
    <property type="match status" value="1"/>
</dbReference>
<dbReference type="EC" id="6.3.5.5" evidence="6"/>
<dbReference type="SUPFAM" id="SSF52335">
    <property type="entry name" value="Methylglyoxal synthase-like"/>
    <property type="match status" value="1"/>
</dbReference>
<dbReference type="GO" id="GO:0006221">
    <property type="term" value="P:pyrimidine nucleotide biosynthetic process"/>
    <property type="evidence" value="ECO:0007669"/>
    <property type="project" value="UniProtKB-KW"/>
</dbReference>
<evidence type="ECO:0000256" key="14">
    <source>
        <dbReference type="ARBA" id="ARBA00022842"/>
    </source>
</evidence>
<dbReference type="InterPro" id="IPR005480">
    <property type="entry name" value="CPSase_lsu_oligo"/>
</dbReference>
<feature type="domain" description="MGS-like" evidence="27">
    <location>
        <begin position="950"/>
        <end position="1107"/>
    </location>
</feature>
<evidence type="ECO:0000256" key="16">
    <source>
        <dbReference type="ARBA" id="ARBA00023128"/>
    </source>
</evidence>
<dbReference type="InterPro" id="IPR013815">
    <property type="entry name" value="ATP_grasp_subdomain_1"/>
</dbReference>
<keyword evidence="11" id="KW-0677">Repeat</keyword>
<evidence type="ECO:0000259" key="26">
    <source>
        <dbReference type="PROSITE" id="PS50975"/>
    </source>
</evidence>
<comment type="subcellular location">
    <subcellularLocation>
        <location evidence="3">Mitochondrion</location>
    </subcellularLocation>
</comment>
<dbReference type="FunFam" id="3.30.470.20:FF:000004">
    <property type="entry name" value="Carbamoyl-phosphate synthase (glutamine-hydrolyzing)"/>
    <property type="match status" value="1"/>
</dbReference>
<dbReference type="FunFam" id="3.30.1490.20:FF:000001">
    <property type="entry name" value="Carbamoyl-phosphate synthase large chain"/>
    <property type="match status" value="1"/>
</dbReference>
<evidence type="ECO:0000256" key="19">
    <source>
        <dbReference type="ARBA" id="ARBA00044063"/>
    </source>
</evidence>
<dbReference type="InterPro" id="IPR005479">
    <property type="entry name" value="CPAse_ATP-bd"/>
</dbReference>
<dbReference type="NCBIfam" id="NF009455">
    <property type="entry name" value="PRK12815.1"/>
    <property type="match status" value="1"/>
</dbReference>
<dbReference type="RefSeq" id="XP_025361035.1">
    <property type="nucleotide sequence ID" value="XM_025504498.1"/>
</dbReference>
<evidence type="ECO:0000256" key="20">
    <source>
        <dbReference type="ARBA" id="ARBA00044249"/>
    </source>
</evidence>
<organism evidence="28 29">
    <name type="scientific">Jaminaea rosea</name>
    <dbReference type="NCBI Taxonomy" id="1569628"/>
    <lineage>
        <taxon>Eukaryota</taxon>
        <taxon>Fungi</taxon>
        <taxon>Dikarya</taxon>
        <taxon>Basidiomycota</taxon>
        <taxon>Ustilaginomycotina</taxon>
        <taxon>Exobasidiomycetes</taxon>
        <taxon>Microstromatales</taxon>
        <taxon>Microstromatales incertae sedis</taxon>
        <taxon>Jaminaea</taxon>
    </lineage>
</organism>
<evidence type="ECO:0000256" key="4">
    <source>
        <dbReference type="ARBA" id="ARBA00005077"/>
    </source>
</evidence>
<keyword evidence="14" id="KW-0460">Magnesium</keyword>
<comment type="similarity">
    <text evidence="5">Belongs to the CarB family.</text>
</comment>
<keyword evidence="15" id="KW-0665">Pyrimidine biosynthesis</keyword>
<keyword evidence="12 25" id="KW-0547">Nucleotide-binding</keyword>
<dbReference type="Gene3D" id="3.40.50.1380">
    <property type="entry name" value="Methylglyoxal synthase-like domain"/>
    <property type="match status" value="1"/>
</dbReference>
<keyword evidence="9" id="KW-0028">Amino-acid biosynthesis</keyword>
<evidence type="ECO:0000256" key="21">
    <source>
        <dbReference type="ARBA" id="ARBA00044318"/>
    </source>
</evidence>
<evidence type="ECO:0000256" key="23">
    <source>
        <dbReference type="ARBA" id="ARBA00047359"/>
    </source>
</evidence>
<dbReference type="Gene3D" id="3.30.470.20">
    <property type="entry name" value="ATP-grasp fold, B domain"/>
    <property type="match status" value="2"/>
</dbReference>
<dbReference type="GO" id="GO:0005524">
    <property type="term" value="F:ATP binding"/>
    <property type="evidence" value="ECO:0007669"/>
    <property type="project" value="UniProtKB-UniRule"/>
</dbReference>
<dbReference type="InterPro" id="IPR011607">
    <property type="entry name" value="MGS-like_dom"/>
</dbReference>
<dbReference type="SUPFAM" id="SSF48108">
    <property type="entry name" value="Carbamoyl phosphate synthetase, large subunit connection domain"/>
    <property type="match status" value="1"/>
</dbReference>
<evidence type="ECO:0000256" key="2">
    <source>
        <dbReference type="ARBA" id="ARBA00001947"/>
    </source>
</evidence>
<keyword evidence="16" id="KW-0496">Mitochondrion</keyword>
<dbReference type="Gene3D" id="1.10.1030.10">
    <property type="entry name" value="Carbamoyl-phosphate synthetase, large subunit oligomerisation domain"/>
    <property type="match status" value="1"/>
</dbReference>
<dbReference type="OrthoDB" id="1924069at2759"/>
<dbReference type="Pfam" id="PF02786">
    <property type="entry name" value="CPSase_L_D2"/>
    <property type="match status" value="2"/>
</dbReference>
<dbReference type="GO" id="GO:0004087">
    <property type="term" value="F:carbamoyl-phosphate synthase (ammonia) activity"/>
    <property type="evidence" value="ECO:0007669"/>
    <property type="project" value="UniProtKB-EC"/>
</dbReference>
<proteinExistence type="inferred from homology"/>
<evidence type="ECO:0000256" key="5">
    <source>
        <dbReference type="ARBA" id="ARBA00009799"/>
    </source>
</evidence>
<evidence type="ECO:0000313" key="28">
    <source>
        <dbReference type="EMBL" id="PWN26423.1"/>
    </source>
</evidence>
<keyword evidence="29" id="KW-1185">Reference proteome</keyword>
<evidence type="ECO:0000256" key="10">
    <source>
        <dbReference type="ARBA" id="ARBA00022723"/>
    </source>
</evidence>
<evidence type="ECO:0000256" key="24">
    <source>
        <dbReference type="ARBA" id="ARBA00048816"/>
    </source>
</evidence>
<comment type="catalytic activity">
    <reaction evidence="23">
        <text>hydrogencarbonate + NH4(+) + 2 ATP = carbamoyl phosphate + 2 ADP + phosphate + 2 H(+)</text>
        <dbReference type="Rhea" id="RHEA:18029"/>
        <dbReference type="ChEBI" id="CHEBI:15378"/>
        <dbReference type="ChEBI" id="CHEBI:17544"/>
        <dbReference type="ChEBI" id="CHEBI:28938"/>
        <dbReference type="ChEBI" id="CHEBI:30616"/>
        <dbReference type="ChEBI" id="CHEBI:43474"/>
        <dbReference type="ChEBI" id="CHEBI:58228"/>
        <dbReference type="ChEBI" id="CHEBI:456216"/>
        <dbReference type="EC" id="6.3.4.16"/>
    </reaction>
</comment>
<evidence type="ECO:0000313" key="29">
    <source>
        <dbReference type="Proteomes" id="UP000245884"/>
    </source>
</evidence>
<dbReference type="GO" id="GO:0005739">
    <property type="term" value="C:mitochondrion"/>
    <property type="evidence" value="ECO:0007669"/>
    <property type="project" value="UniProtKB-SubCell"/>
</dbReference>
<comment type="cofactor">
    <cofactor evidence="1">
        <name>Mn(2+)</name>
        <dbReference type="ChEBI" id="CHEBI:29035"/>
    </cofactor>
</comment>
<dbReference type="InterPro" id="IPR058047">
    <property type="entry name" value="CPSase_preATP-grasp"/>
</dbReference>
<comment type="pathway">
    <text evidence="4">Amino-acid biosynthesis; L-arginine biosynthesis; carbamoyl phosphate from bicarbonate: step 1/1.</text>
</comment>
<dbReference type="PROSITE" id="PS00867">
    <property type="entry name" value="CPSASE_2"/>
    <property type="match status" value="2"/>
</dbReference>
<comment type="subunit">
    <text evidence="18">Heterodimer composed of 2 chains; the small (or glutamine) chain promotes the hydrolysis of glutamine to ammonia, which is used by the large (or ammonia) chain to synthesize carbamoyl phosphate.</text>
</comment>
<evidence type="ECO:0000256" key="1">
    <source>
        <dbReference type="ARBA" id="ARBA00001936"/>
    </source>
</evidence>
<dbReference type="AlphaFoldDB" id="A0A316URC3"/>
<dbReference type="PROSITE" id="PS51855">
    <property type="entry name" value="MGS"/>
    <property type="match status" value="1"/>
</dbReference>
<dbReference type="Pfam" id="PF25596">
    <property type="entry name" value="CPSase_L_D1"/>
    <property type="match status" value="2"/>
</dbReference>
<feature type="domain" description="ATP-grasp" evidence="26">
    <location>
        <begin position="684"/>
        <end position="882"/>
    </location>
</feature>
<dbReference type="FunFam" id="3.40.50.20:FF:000002">
    <property type="entry name" value="Carbamoyl-phosphate synthase large chain"/>
    <property type="match status" value="1"/>
</dbReference>
<evidence type="ECO:0000259" key="27">
    <source>
        <dbReference type="PROSITE" id="PS51855"/>
    </source>
</evidence>
<evidence type="ECO:0000256" key="12">
    <source>
        <dbReference type="ARBA" id="ARBA00022741"/>
    </source>
</evidence>
<keyword evidence="10" id="KW-0479">Metal-binding</keyword>
<dbReference type="GO" id="GO:0004088">
    <property type="term" value="F:carbamoyl-phosphate synthase (glutamine-hydrolyzing) activity"/>
    <property type="evidence" value="ECO:0007669"/>
    <property type="project" value="UniProtKB-EC"/>
</dbReference>
<comment type="catalytic activity">
    <reaction evidence="24">
        <text>hydrogencarbonate + L-glutamine + 2 ATP + H2O = carbamoyl phosphate + L-glutamate + 2 ADP + phosphate + 2 H(+)</text>
        <dbReference type="Rhea" id="RHEA:18633"/>
        <dbReference type="ChEBI" id="CHEBI:15377"/>
        <dbReference type="ChEBI" id="CHEBI:15378"/>
        <dbReference type="ChEBI" id="CHEBI:17544"/>
        <dbReference type="ChEBI" id="CHEBI:29985"/>
        <dbReference type="ChEBI" id="CHEBI:30616"/>
        <dbReference type="ChEBI" id="CHEBI:43474"/>
        <dbReference type="ChEBI" id="CHEBI:58228"/>
        <dbReference type="ChEBI" id="CHEBI:58359"/>
        <dbReference type="ChEBI" id="CHEBI:456216"/>
        <dbReference type="EC" id="6.3.5.5"/>
    </reaction>
</comment>
<evidence type="ECO:0000256" key="18">
    <source>
        <dbReference type="ARBA" id="ARBA00044031"/>
    </source>
</evidence>
<evidence type="ECO:0000256" key="11">
    <source>
        <dbReference type="ARBA" id="ARBA00022737"/>
    </source>
</evidence>
<dbReference type="NCBIfam" id="TIGR01369">
    <property type="entry name" value="CPSaseII_lrg"/>
    <property type="match status" value="1"/>
</dbReference>
<protein>
    <recommendedName>
        <fullName evidence="21">Ammonium-dependent carbamoyl phosphate synthetase</fullName>
        <ecNumber evidence="19">6.3.4.16</ecNumber>
        <ecNumber evidence="6">6.3.5.5</ecNumber>
    </recommendedName>
    <alternativeName>
        <fullName evidence="20">Arginine-specific carbamoyl phosphate synthetase, ammonia chain</fullName>
    </alternativeName>
    <alternativeName>
        <fullName evidence="22">Glutamine-dependent carbamoyl phosphate synthetase</fullName>
    </alternativeName>
</protein>
<comment type="cofactor">
    <cofactor evidence="2">
        <name>Zn(2+)</name>
        <dbReference type="ChEBI" id="CHEBI:29105"/>
    </cofactor>
</comment>
<dbReference type="PRINTS" id="PR00098">
    <property type="entry name" value="CPSASE"/>
</dbReference>
<gene>
    <name evidence="28" type="ORF">BDZ90DRAFT_221821</name>
</gene>
<evidence type="ECO:0000256" key="22">
    <source>
        <dbReference type="ARBA" id="ARBA00044334"/>
    </source>
</evidence>
<dbReference type="InterPro" id="IPR011761">
    <property type="entry name" value="ATP-grasp"/>
</dbReference>
<keyword evidence="7" id="KW-0055">Arginine biosynthesis</keyword>
<dbReference type="Proteomes" id="UP000245884">
    <property type="component" value="Unassembled WGS sequence"/>
</dbReference>
<sequence length="1107" mass="121596">MAEWAKYLPKVERAGVKKVLLVGSGGLSIGQAGEFDYSGSQAIKALRESGIETILINPNIATIQTSHHLASQIYFLPISPDYVAYVLEKERPDGVLLTFGGQSALNVGVKLDEMGVFERLGVKVLGSQPDVLRMCEDRDLFVQALDQINIPVAKSEAVSSVPAALKAAKEIGYPVIVRAAYALGGLGSGFAEDEDELRDLSARSLSLSPQILVEKSLKGWKESEYEVLRDQEDNALICCNMENFDPLGIHTGDSIVVAPSQTLSDDNYHMLRSAALKVIRHLGIVGECNIQYALDPNSRDYRVIEVNPRLSRSSALASKATGYPLAYTAAKLALGHTLPELPNAVTKTTTACFEPALDYIVTKIPKWDLSKFQHVNREVGSSMKSVGEVMAIGRTFEESLQKAIRQVAPNYDGFEAYHAPADLDRALSVPEDTRLFAIAHAMLNEGYDVERLHDLTKIDRFFLYKLDNIVQIHRQLKELGSLSAVDKELMLLAKQRGFSDKQMANLLSAGGSAVKEADVRKHRKALGITPFVKRIDTVAGEYPAHTNYLFTTYNASSHDVEFDEHGTMVLGSGVYRIGSSVEFDWCAVTCARKVREMGHRTIMINYNPETVSTDFDEADRLYFEELSFERVMDIYEMEGSEGVVVSVGGQLPQNIALRLKDTGVNVLGTDPKMIDNAEDRHKFSGILDSIGVDQPEWTEATSVAKAKEFANKVSYPVLVRPSYVLSGAAMNVIWDESTLENHLTAAAEVNTDYPVVITKFIDNAQEIDIDAVAHKGELLIHAVSEHVENAGVHSGDATLVLPPFSLDPNDMARLKTIAQKVAKAFEISGPFNMQVIRKPAGEGEHEAALKVIECNLRASRSFPFVSKVLGVNFIDIATAAIVGEQVPAPVDPMAQQRDYVAIKVPQFSWTRLAGADPFLGVEMASTGEIASFGCDVAEAYWAAMCSQTGFRVPEPRKGVLLGGDVNKPELAQVARRLSDLEFKILVTDSGVQEHLKEAAGVKSTKISFPVKDKRKLREVFDEWDVQFVVNLAKSRAPNLLDQDYVARRNAVDFGLPLINNGPCALLWCEALEYKMKQPGSGGLSGWEEGKLPPEVKSWREWVPESTA</sequence>
<dbReference type="PROSITE" id="PS00866">
    <property type="entry name" value="CPSASE_1"/>
    <property type="match status" value="2"/>
</dbReference>
<dbReference type="STRING" id="1569628.A0A316URC3"/>
<dbReference type="GO" id="GO:0046872">
    <property type="term" value="F:metal ion binding"/>
    <property type="evidence" value="ECO:0007669"/>
    <property type="project" value="UniProtKB-KW"/>
</dbReference>
<dbReference type="InterPro" id="IPR006275">
    <property type="entry name" value="CPSase_lsu"/>
</dbReference>
<name>A0A316URC3_9BASI</name>
<dbReference type="PANTHER" id="PTHR11405:SF53">
    <property type="entry name" value="CARBAMOYL-PHOSPHATE SYNTHASE [AMMONIA], MITOCHONDRIAL"/>
    <property type="match status" value="1"/>
</dbReference>
<evidence type="ECO:0000256" key="25">
    <source>
        <dbReference type="PROSITE-ProRule" id="PRU00409"/>
    </source>
</evidence>
<evidence type="ECO:0000256" key="8">
    <source>
        <dbReference type="ARBA" id="ARBA00022598"/>
    </source>
</evidence>
<dbReference type="EMBL" id="KZ819671">
    <property type="protein sequence ID" value="PWN26423.1"/>
    <property type="molecule type" value="Genomic_DNA"/>
</dbReference>
<dbReference type="InterPro" id="IPR036897">
    <property type="entry name" value="CarbamoylP_synth_lsu_oligo_sf"/>
</dbReference>
<dbReference type="Gene3D" id="3.30.1490.20">
    <property type="entry name" value="ATP-grasp fold, A domain"/>
    <property type="match status" value="1"/>
</dbReference>
<dbReference type="InterPro" id="IPR036914">
    <property type="entry name" value="MGS-like_dom_sf"/>
</dbReference>
<accession>A0A316URC3</accession>